<evidence type="ECO:0000313" key="1">
    <source>
        <dbReference type="EMBL" id="CAJ0559593.1"/>
    </source>
</evidence>
<protein>
    <submittedName>
        <fullName evidence="1">Uncharacterized protein</fullName>
    </submittedName>
</protein>
<dbReference type="EMBL" id="CATQJA010000365">
    <property type="protein sequence ID" value="CAJ0559593.1"/>
    <property type="molecule type" value="Genomic_DNA"/>
</dbReference>
<name>A0AA36FRF6_9BILA</name>
<reference evidence="1" key="1">
    <citation type="submission" date="2023-06" db="EMBL/GenBank/DDBJ databases">
        <authorList>
            <person name="Delattre M."/>
        </authorList>
    </citation>
    <scope>NUCLEOTIDE SEQUENCE</scope>
    <source>
        <strain evidence="1">AF72</strain>
    </source>
</reference>
<organism evidence="1 2">
    <name type="scientific">Mesorhabditis spiculigera</name>
    <dbReference type="NCBI Taxonomy" id="96644"/>
    <lineage>
        <taxon>Eukaryota</taxon>
        <taxon>Metazoa</taxon>
        <taxon>Ecdysozoa</taxon>
        <taxon>Nematoda</taxon>
        <taxon>Chromadorea</taxon>
        <taxon>Rhabditida</taxon>
        <taxon>Rhabditina</taxon>
        <taxon>Rhabditomorpha</taxon>
        <taxon>Rhabditoidea</taxon>
        <taxon>Rhabditidae</taxon>
        <taxon>Mesorhabditinae</taxon>
        <taxon>Mesorhabditis</taxon>
    </lineage>
</organism>
<gene>
    <name evidence="1" type="ORF">MSPICULIGERA_LOCUS1315</name>
</gene>
<comment type="caution">
    <text evidence="1">The sequence shown here is derived from an EMBL/GenBank/DDBJ whole genome shotgun (WGS) entry which is preliminary data.</text>
</comment>
<keyword evidence="2" id="KW-1185">Reference proteome</keyword>
<evidence type="ECO:0000313" key="2">
    <source>
        <dbReference type="Proteomes" id="UP001177023"/>
    </source>
</evidence>
<sequence>MALPSAPHLTQLLLIFAAAFCPIAAGVKCFCDRSSCQDALICSGDYCVIGVRKDGDATVLHQLCAEADGSKGRNNCERLVDSWQEVGDL</sequence>
<dbReference type="Proteomes" id="UP001177023">
    <property type="component" value="Unassembled WGS sequence"/>
</dbReference>
<feature type="non-terminal residue" evidence="1">
    <location>
        <position position="89"/>
    </location>
</feature>
<accession>A0AA36FRF6</accession>
<dbReference type="AlphaFoldDB" id="A0AA36FRF6"/>
<proteinExistence type="predicted"/>